<keyword evidence="6 9" id="KW-0812">Transmembrane</keyword>
<evidence type="ECO:0000256" key="2">
    <source>
        <dbReference type="ARBA" id="ARBA00009477"/>
    </source>
</evidence>
<dbReference type="PROSITE" id="PS00543">
    <property type="entry name" value="HLYD_FAMILY"/>
    <property type="match status" value="1"/>
</dbReference>
<keyword evidence="14" id="KW-1185">Reference proteome</keyword>
<dbReference type="NCBIfam" id="TIGR01843">
    <property type="entry name" value="type_I_hlyD"/>
    <property type="match status" value="1"/>
</dbReference>
<keyword evidence="5 9" id="KW-0997">Cell inner membrane</keyword>
<dbReference type="InterPro" id="IPR030190">
    <property type="entry name" value="MacA_alpha-hairpin_sf"/>
</dbReference>
<dbReference type="PANTHER" id="PTHR30386">
    <property type="entry name" value="MEMBRANE FUSION SUBUNIT OF EMRAB-TOLC MULTIDRUG EFFLUX PUMP"/>
    <property type="match status" value="1"/>
</dbReference>
<dbReference type="PRINTS" id="PR01490">
    <property type="entry name" value="RTXTOXIND"/>
</dbReference>
<dbReference type="GO" id="GO:1990961">
    <property type="term" value="P:xenobiotic detoxification by transmembrane export across the plasma membrane"/>
    <property type="evidence" value="ECO:0007669"/>
    <property type="project" value="InterPro"/>
</dbReference>
<dbReference type="Gene3D" id="6.10.140.1990">
    <property type="match status" value="1"/>
</dbReference>
<gene>
    <name evidence="13" type="ORF">DNK49_17535</name>
</gene>
<dbReference type="OrthoDB" id="9775513at2"/>
<keyword evidence="10" id="KW-0175">Coiled coil</keyword>
<keyword evidence="3 9" id="KW-0813">Transport</keyword>
<dbReference type="Gene3D" id="2.40.30.170">
    <property type="match status" value="1"/>
</dbReference>
<dbReference type="InterPro" id="IPR058781">
    <property type="entry name" value="HH_AprE-like"/>
</dbReference>
<dbReference type="Gene3D" id="2.40.50.100">
    <property type="match status" value="1"/>
</dbReference>
<keyword evidence="7 9" id="KW-1133">Transmembrane helix</keyword>
<dbReference type="SUPFAM" id="SSF111369">
    <property type="entry name" value="HlyD-like secretion proteins"/>
    <property type="match status" value="1"/>
</dbReference>
<evidence type="ECO:0000313" key="14">
    <source>
        <dbReference type="Proteomes" id="UP000248259"/>
    </source>
</evidence>
<evidence type="ECO:0000259" key="12">
    <source>
        <dbReference type="Pfam" id="PF26002"/>
    </source>
</evidence>
<dbReference type="InterPro" id="IPR010129">
    <property type="entry name" value="T1SS_HlyD"/>
</dbReference>
<dbReference type="Pfam" id="PF25994">
    <property type="entry name" value="HH_AprE"/>
    <property type="match status" value="1"/>
</dbReference>
<dbReference type="EMBL" id="QKOE01000015">
    <property type="protein sequence ID" value="PZA15361.1"/>
    <property type="molecule type" value="Genomic_DNA"/>
</dbReference>
<dbReference type="GO" id="GO:1990195">
    <property type="term" value="C:macrolide transmembrane transporter complex"/>
    <property type="evidence" value="ECO:0007669"/>
    <property type="project" value="InterPro"/>
</dbReference>
<feature type="domain" description="AprE-like long alpha-helical hairpin" evidence="11">
    <location>
        <begin position="148"/>
        <end position="325"/>
    </location>
</feature>
<feature type="transmembrane region" description="Helical" evidence="9">
    <location>
        <begin position="69"/>
        <end position="87"/>
    </location>
</feature>
<dbReference type="InterPro" id="IPR050739">
    <property type="entry name" value="MFP"/>
</dbReference>
<dbReference type="GO" id="GO:0019898">
    <property type="term" value="C:extrinsic component of membrane"/>
    <property type="evidence" value="ECO:0007669"/>
    <property type="project" value="InterPro"/>
</dbReference>
<comment type="caution">
    <text evidence="13">The sequence shown here is derived from an EMBL/GenBank/DDBJ whole genome shotgun (WGS) entry which is preliminary data.</text>
</comment>
<reference evidence="13 14" key="1">
    <citation type="submission" date="2018-06" db="EMBL/GenBank/DDBJ databases">
        <title>Azoarcus communis strain SWub3 genome.</title>
        <authorList>
            <person name="Zorraquino Salvo V."/>
            <person name="Toubiana D."/>
            <person name="Blumwald E."/>
        </authorList>
    </citation>
    <scope>NUCLEOTIDE SEQUENCE [LARGE SCALE GENOMIC DNA]</scope>
    <source>
        <strain evidence="13 14">SWub3</strain>
    </source>
</reference>
<dbReference type="PANTHER" id="PTHR30386:SF26">
    <property type="entry name" value="TRANSPORT PROTEIN COMB"/>
    <property type="match status" value="1"/>
</dbReference>
<comment type="similarity">
    <text evidence="2 9">Belongs to the membrane fusion protein (MFP) (TC 8.A.1) family.</text>
</comment>
<protein>
    <recommendedName>
        <fullName evidence="9">Membrane fusion protein (MFP) family protein</fullName>
    </recommendedName>
</protein>
<dbReference type="InterPro" id="IPR058982">
    <property type="entry name" value="Beta-barrel_AprE"/>
</dbReference>
<keyword evidence="4 9" id="KW-1003">Cell membrane</keyword>
<evidence type="ECO:0000256" key="9">
    <source>
        <dbReference type="RuleBase" id="RU365093"/>
    </source>
</evidence>
<feature type="coiled-coil region" evidence="10">
    <location>
        <begin position="256"/>
        <end position="283"/>
    </location>
</feature>
<evidence type="ECO:0000256" key="4">
    <source>
        <dbReference type="ARBA" id="ARBA00022475"/>
    </source>
</evidence>
<sequence>MAREQSGSTAQRAFDGIGVVSTRLSRPARPLLDRVFARLLPPQRESARLDWAGDADWARLQQEPLRARWLLRVVAVLLLMLLVWAAFAPLDEVTRGEGKVIPSSQLQIIQSVDGGVVEEMPVREGQVVDAGELLVRIDPTRFVSSMLENRAQYLSLQAKAARLEALTQGTPLKMPEEVLRDAPDVAAHERRLYESSSAEMDAQLSIARQQLTQREQELNEIRARREQAGRAYDLVMQELTVTRPLMASGAVSEVDLLRLERDVARLRGERDQASAQISRVQAAITEASGKIREVELNVRNQLRNELSDTMAKLAGLSEGGRALADKVKHAEVRSPVRGTIKRLLVNTVGAVVQPGKEIVEIVPLDDALLLEAQVKPKDIAFLRPGQPALVKFTAYDFSIYGGLEAEVEHISADTVTDDKGNAFYLVRVRTHESRLGENLPIIPGMVAEVDVLTGKKTVLSYLLKPVLRAKANAMTER</sequence>
<keyword evidence="8 9" id="KW-0472">Membrane</keyword>
<evidence type="ECO:0000256" key="6">
    <source>
        <dbReference type="ARBA" id="ARBA00022692"/>
    </source>
</evidence>
<dbReference type="GO" id="GO:0009306">
    <property type="term" value="P:protein secretion"/>
    <property type="evidence" value="ECO:0007669"/>
    <property type="project" value="InterPro"/>
</dbReference>
<dbReference type="InterPro" id="IPR006144">
    <property type="entry name" value="Secretion_HlyD_CS"/>
</dbReference>
<dbReference type="Pfam" id="PF26002">
    <property type="entry name" value="Beta-barrel_AprE"/>
    <property type="match status" value="1"/>
</dbReference>
<evidence type="ECO:0000256" key="1">
    <source>
        <dbReference type="ARBA" id="ARBA00004377"/>
    </source>
</evidence>
<evidence type="ECO:0000313" key="13">
    <source>
        <dbReference type="EMBL" id="PZA15361.1"/>
    </source>
</evidence>
<dbReference type="GO" id="GO:0005886">
    <property type="term" value="C:plasma membrane"/>
    <property type="evidence" value="ECO:0007669"/>
    <property type="project" value="UniProtKB-SubCell"/>
</dbReference>
<organism evidence="13 14">
    <name type="scientific">Parazoarcus communis SWub3 = DSM 12120</name>
    <dbReference type="NCBI Taxonomy" id="1121029"/>
    <lineage>
        <taxon>Bacteria</taxon>
        <taxon>Pseudomonadati</taxon>
        <taxon>Pseudomonadota</taxon>
        <taxon>Betaproteobacteria</taxon>
        <taxon>Rhodocyclales</taxon>
        <taxon>Zoogloeaceae</taxon>
        <taxon>Parazoarcus</taxon>
    </lineage>
</organism>
<comment type="subcellular location">
    <subcellularLocation>
        <location evidence="1 9">Cell inner membrane</location>
        <topology evidence="1 9">Single-pass membrane protein</topology>
    </subcellularLocation>
</comment>
<feature type="domain" description="AprE-like beta-barrel" evidence="12">
    <location>
        <begin position="368"/>
        <end position="454"/>
    </location>
</feature>
<evidence type="ECO:0000259" key="11">
    <source>
        <dbReference type="Pfam" id="PF25994"/>
    </source>
</evidence>
<dbReference type="AlphaFoldDB" id="A0A323UST6"/>
<evidence type="ECO:0000256" key="8">
    <source>
        <dbReference type="ARBA" id="ARBA00023136"/>
    </source>
</evidence>
<evidence type="ECO:0000256" key="10">
    <source>
        <dbReference type="SAM" id="Coils"/>
    </source>
</evidence>
<evidence type="ECO:0000256" key="5">
    <source>
        <dbReference type="ARBA" id="ARBA00022519"/>
    </source>
</evidence>
<evidence type="ECO:0000256" key="3">
    <source>
        <dbReference type="ARBA" id="ARBA00022448"/>
    </source>
</evidence>
<proteinExistence type="inferred from homology"/>
<accession>A0A323UST6</accession>
<name>A0A323UST6_9RHOO</name>
<dbReference type="Proteomes" id="UP000248259">
    <property type="component" value="Unassembled WGS sequence"/>
</dbReference>
<feature type="coiled-coil region" evidence="10">
    <location>
        <begin position="204"/>
        <end position="231"/>
    </location>
</feature>
<evidence type="ECO:0000256" key="7">
    <source>
        <dbReference type="ARBA" id="ARBA00022989"/>
    </source>
</evidence>